<dbReference type="PANTHER" id="PTHR35041:SF3">
    <property type="entry name" value="FORMYLMETHIONINE DEFORMYLASE-LIKE PROTEIN"/>
    <property type="match status" value="1"/>
</dbReference>
<reference evidence="2 3" key="1">
    <citation type="submission" date="2017-06" db="EMBL/GenBank/DDBJ databases">
        <title>Comparative genomic analysis of Ambrosia Fusariam Clade fungi.</title>
        <authorList>
            <person name="Stajich J.E."/>
            <person name="Carrillo J."/>
            <person name="Kijimoto T."/>
            <person name="Eskalen A."/>
            <person name="O'Donnell K."/>
            <person name="Kasson M."/>
        </authorList>
    </citation>
    <scope>NUCLEOTIDE SEQUENCE [LARGE SCALE GENOMIC DNA]</scope>
    <source>
        <strain evidence="2">UCR3666</strain>
    </source>
</reference>
<accession>A0A3M2SR69</accession>
<protein>
    <submittedName>
        <fullName evidence="2">Uncharacterized protein</fullName>
    </submittedName>
</protein>
<dbReference type="AlphaFoldDB" id="A0A3M2SR69"/>
<dbReference type="Proteomes" id="UP000277212">
    <property type="component" value="Unassembled WGS sequence"/>
</dbReference>
<evidence type="ECO:0000313" key="3">
    <source>
        <dbReference type="Proteomes" id="UP000277212"/>
    </source>
</evidence>
<keyword evidence="1" id="KW-0812">Transmembrane</keyword>
<keyword evidence="3" id="KW-1185">Reference proteome</keyword>
<dbReference type="STRING" id="2010991.A0A3M2SR69"/>
<feature type="transmembrane region" description="Helical" evidence="1">
    <location>
        <begin position="102"/>
        <end position="127"/>
    </location>
</feature>
<dbReference type="OrthoDB" id="5340195at2759"/>
<feature type="transmembrane region" description="Helical" evidence="1">
    <location>
        <begin position="526"/>
        <end position="547"/>
    </location>
</feature>
<proteinExistence type="predicted"/>
<feature type="transmembrane region" description="Helical" evidence="1">
    <location>
        <begin position="36"/>
        <end position="56"/>
    </location>
</feature>
<dbReference type="EMBL" id="NKUJ01000002">
    <property type="protein sequence ID" value="RMJ20048.1"/>
    <property type="molecule type" value="Genomic_DNA"/>
</dbReference>
<keyword evidence="1" id="KW-0472">Membrane</keyword>
<name>A0A3M2SR69_9HYPO</name>
<dbReference type="PANTHER" id="PTHR35041">
    <property type="entry name" value="MEDIATOR OF RNA POLYMERASE II TRANSCRIPTION SUBUNIT 1"/>
    <property type="match status" value="1"/>
</dbReference>
<organism evidence="2 3">
    <name type="scientific">Fusarium kuroshium</name>
    <dbReference type="NCBI Taxonomy" id="2010991"/>
    <lineage>
        <taxon>Eukaryota</taxon>
        <taxon>Fungi</taxon>
        <taxon>Dikarya</taxon>
        <taxon>Ascomycota</taxon>
        <taxon>Pezizomycotina</taxon>
        <taxon>Sordariomycetes</taxon>
        <taxon>Hypocreomycetidae</taxon>
        <taxon>Hypocreales</taxon>
        <taxon>Nectriaceae</taxon>
        <taxon>Fusarium</taxon>
        <taxon>Fusarium solani species complex</taxon>
    </lineage>
</organism>
<comment type="caution">
    <text evidence="2">The sequence shown here is derived from an EMBL/GenBank/DDBJ whole genome shotgun (WGS) entry which is preliminary data.</text>
</comment>
<sequence length="615" mass="68256">MFLLLFTGTVSAIGHHFFYHNLNGKEGDAQSLMFRYGTILAFCAKASFGTAVAMAFQQRAWFVMRRKTARLDTVDSIFTANAEFTALLDWKAIKKARVSTCLALYCWLTPLVVVLTSETLSTVAAGLSDLSSCPAVRTLNFSNEETRNPRDPLKINHRYEMSLSWWNKTAELGPKDDPTKDRFEYWAEPSPQYSELILPRVISQGQPATRKGAGLEICSESWNCSYTINFVAPAYKCEELASGVGSKVKKLGDSEPPFNTSIIAPEGNFTYFGITDQGEYGFEQVNSRDAGIPVSRPPYPKNLGAFRTEPIIWIGYATVNDTSVPQPSSRAEADWDDAYNPVIFGCEHYEAKHSVKFEYVKGVQSHKVISREYLRKVVDTTYLPDELDPDKRLTDRTVAIPEENYVFPSDLRKYRRTAAYHSLGYGLRAYLAGGLSQPNAVTTTNIYLTALNTYPNYLPVNDLPQAIEKLYEDIIISLLSEPTFIAVSWASNGKPSGDVRGGPETSYPCYRTRPGTIFVYDAPQLAAVYLASFGLALVGVLLGLQAVREEGLMRDMKPSSIIEATRAPSLDELVPRGGLDKDKVRVGYGLVQQHDGDSFRSFGLEGSVVQQSGKS</sequence>
<evidence type="ECO:0000313" key="2">
    <source>
        <dbReference type="EMBL" id="RMJ20048.1"/>
    </source>
</evidence>
<keyword evidence="1" id="KW-1133">Transmembrane helix</keyword>
<gene>
    <name evidence="2" type="ORF">CDV36_000203</name>
</gene>
<evidence type="ECO:0000256" key="1">
    <source>
        <dbReference type="SAM" id="Phobius"/>
    </source>
</evidence>